<keyword evidence="2" id="KW-1133">Transmembrane helix</keyword>
<evidence type="ECO:0000313" key="3">
    <source>
        <dbReference type="Proteomes" id="UP000504607"/>
    </source>
</evidence>
<dbReference type="PANTHER" id="PTHR36073:SF1">
    <property type="entry name" value="OS01G0962100 PROTEIN"/>
    <property type="match status" value="1"/>
</dbReference>
<sequence length="369" mass="41631">MVNGSRDRRGTCMVDLTGTCLDLITNMICFVTKPLSLVQVVLLLGVRSVFFVTLAWWRLVNLIIGVHVNLCWQIMVCSVAFLTLPIRILTALERERKLERLLSEMQIQLESLIWENKELEERLQMAVKDRRVIGTLLQEIEEENEKAFARIDLLENELQDLKEENMQLNESQGKTLWSCKSCDDKDGNVHDGMPLGTRYGVPSWSPSYNESGMNPQLHGDSWWAGKEGKPWQQDLFRVCGSCSLPHQVASSNTMMDESLERQRVVALYRSLFSAILSLLVGMIIWEAEDPCLPLVAALFTVVGMSLNSVVRFFSTIKNKPASDAVALLSLNWFILGALTYPTLPSVARMLAPQAIKFADQVVSWLGYSS</sequence>
<feature type="transmembrane region" description="Helical" evidence="2">
    <location>
        <begin position="264"/>
        <end position="285"/>
    </location>
</feature>
<protein>
    <submittedName>
        <fullName evidence="4 5">Uncharacterized protein LOC105060840 isoform X1</fullName>
    </submittedName>
</protein>
<dbReference type="PANTHER" id="PTHR36073">
    <property type="match status" value="1"/>
</dbReference>
<dbReference type="KEGG" id="egu:105060840"/>
<dbReference type="RefSeq" id="XP_010942992.1">
    <property type="nucleotide sequence ID" value="XM_010944690.3"/>
</dbReference>
<name>A0A6I9SH27_ELAGV</name>
<accession>A0A6I9SH27</accession>
<evidence type="ECO:0000313" key="4">
    <source>
        <dbReference type="RefSeq" id="XP_010942992.1"/>
    </source>
</evidence>
<reference evidence="4 5" key="1">
    <citation type="submission" date="2025-04" db="UniProtKB">
        <authorList>
            <consortium name="RefSeq"/>
        </authorList>
    </citation>
    <scope>IDENTIFICATION</scope>
</reference>
<dbReference type="AlphaFoldDB" id="A0A6I9SH27"/>
<gene>
    <name evidence="4 5" type="primary">LOC105060840</name>
</gene>
<feature type="transmembrane region" description="Helical" evidence="2">
    <location>
        <begin position="63"/>
        <end position="90"/>
    </location>
</feature>
<feature type="transmembrane region" description="Helical" evidence="2">
    <location>
        <begin position="37"/>
        <end position="57"/>
    </location>
</feature>
<dbReference type="RefSeq" id="XP_029116474.1">
    <property type="nucleotide sequence ID" value="XM_029260641.1"/>
</dbReference>
<organism evidence="3 4">
    <name type="scientific">Elaeis guineensis var. tenera</name>
    <name type="common">Oil palm</name>
    <dbReference type="NCBI Taxonomy" id="51953"/>
    <lineage>
        <taxon>Eukaryota</taxon>
        <taxon>Viridiplantae</taxon>
        <taxon>Streptophyta</taxon>
        <taxon>Embryophyta</taxon>
        <taxon>Tracheophyta</taxon>
        <taxon>Spermatophyta</taxon>
        <taxon>Magnoliopsida</taxon>
        <taxon>Liliopsida</taxon>
        <taxon>Arecaceae</taxon>
        <taxon>Arecoideae</taxon>
        <taxon>Cocoseae</taxon>
        <taxon>Elaeidinae</taxon>
        <taxon>Elaeis</taxon>
    </lineage>
</organism>
<evidence type="ECO:0000313" key="5">
    <source>
        <dbReference type="RefSeq" id="XP_029116474.1"/>
    </source>
</evidence>
<keyword evidence="3" id="KW-1185">Reference proteome</keyword>
<feature type="transmembrane region" description="Helical" evidence="2">
    <location>
        <begin position="291"/>
        <end position="313"/>
    </location>
</feature>
<evidence type="ECO:0000256" key="2">
    <source>
        <dbReference type="SAM" id="Phobius"/>
    </source>
</evidence>
<keyword evidence="1" id="KW-0175">Coiled coil</keyword>
<evidence type="ECO:0000256" key="1">
    <source>
        <dbReference type="SAM" id="Coils"/>
    </source>
</evidence>
<keyword evidence="2" id="KW-0812">Transmembrane</keyword>
<feature type="transmembrane region" description="Helical" evidence="2">
    <location>
        <begin position="325"/>
        <end position="343"/>
    </location>
</feature>
<proteinExistence type="predicted"/>
<dbReference type="Proteomes" id="UP000504607">
    <property type="component" value="Unplaced"/>
</dbReference>
<dbReference type="GeneID" id="105060840"/>
<keyword evidence="2" id="KW-0472">Membrane</keyword>
<dbReference type="OrthoDB" id="1937632at2759"/>
<feature type="coiled-coil region" evidence="1">
    <location>
        <begin position="95"/>
        <end position="174"/>
    </location>
</feature>